<evidence type="ECO:0000313" key="2">
    <source>
        <dbReference type="EMBL" id="KRX33065.1"/>
    </source>
</evidence>
<keyword evidence="1" id="KW-1133">Transmembrane helix</keyword>
<feature type="transmembrane region" description="Helical" evidence="1">
    <location>
        <begin position="45"/>
        <end position="66"/>
    </location>
</feature>
<protein>
    <submittedName>
        <fullName evidence="2">Uncharacterized protein</fullName>
    </submittedName>
</protein>
<dbReference type="AlphaFoldDB" id="A0A0V0T201"/>
<keyword evidence="1" id="KW-0812">Transmembrane</keyword>
<keyword evidence="1" id="KW-0472">Membrane</keyword>
<evidence type="ECO:0000256" key="1">
    <source>
        <dbReference type="SAM" id="Phobius"/>
    </source>
</evidence>
<organism evidence="2 3">
    <name type="scientific">Trichinella murrelli</name>
    <dbReference type="NCBI Taxonomy" id="144512"/>
    <lineage>
        <taxon>Eukaryota</taxon>
        <taxon>Metazoa</taxon>
        <taxon>Ecdysozoa</taxon>
        <taxon>Nematoda</taxon>
        <taxon>Enoplea</taxon>
        <taxon>Dorylaimia</taxon>
        <taxon>Trichinellida</taxon>
        <taxon>Trichinellidae</taxon>
        <taxon>Trichinella</taxon>
    </lineage>
</organism>
<dbReference type="Proteomes" id="UP000055048">
    <property type="component" value="Unassembled WGS sequence"/>
</dbReference>
<feature type="transmembrane region" description="Helical" evidence="1">
    <location>
        <begin position="163"/>
        <end position="184"/>
    </location>
</feature>
<accession>A0A0V0T201</accession>
<proteinExistence type="predicted"/>
<keyword evidence="3" id="KW-1185">Reference proteome</keyword>
<reference evidence="2 3" key="1">
    <citation type="submission" date="2015-01" db="EMBL/GenBank/DDBJ databases">
        <title>Evolution of Trichinella species and genotypes.</title>
        <authorList>
            <person name="Korhonen P.K."/>
            <person name="Edoardo P."/>
            <person name="Giuseppe L.R."/>
            <person name="Gasser R.B."/>
        </authorList>
    </citation>
    <scope>NUCLEOTIDE SEQUENCE [LARGE SCALE GENOMIC DNA]</scope>
    <source>
        <strain evidence="2">ISS417</strain>
    </source>
</reference>
<dbReference type="EMBL" id="JYDJ01000931">
    <property type="protein sequence ID" value="KRX33065.1"/>
    <property type="molecule type" value="Genomic_DNA"/>
</dbReference>
<evidence type="ECO:0000313" key="3">
    <source>
        <dbReference type="Proteomes" id="UP000055048"/>
    </source>
</evidence>
<sequence>MHSALDKKPLLQYRHSVKLVVNSLTLIVFDIILIDIALRMKPKKLMFSLTFVNCYSICMVDYLFVISNSYAALSSYTALGADHPALSHAIFNIFSHENEAYDDNMNMNMNSRCGNDIRFVKDIAKVASTVRLVYVLITSVIKCETEHWIKRPWIHHPCNAVEYVMLLCSCSTIKVIALLSFIWLELLWQSRDQIEIEKVENESKLHRCYGNDILG</sequence>
<gene>
    <name evidence="2" type="ORF">T05_5316</name>
</gene>
<feature type="transmembrane region" description="Helical" evidence="1">
    <location>
        <begin position="20"/>
        <end position="38"/>
    </location>
</feature>
<name>A0A0V0T201_9BILA</name>
<comment type="caution">
    <text evidence="2">The sequence shown here is derived from an EMBL/GenBank/DDBJ whole genome shotgun (WGS) entry which is preliminary data.</text>
</comment>